<evidence type="ECO:0000259" key="2">
    <source>
        <dbReference type="Pfam" id="PF01593"/>
    </source>
</evidence>
<dbReference type="GO" id="GO:0016491">
    <property type="term" value="F:oxidoreductase activity"/>
    <property type="evidence" value="ECO:0007669"/>
    <property type="project" value="InterPro"/>
</dbReference>
<dbReference type="Proteomes" id="UP000481583">
    <property type="component" value="Unassembled WGS sequence"/>
</dbReference>
<gene>
    <name evidence="3" type="ORF">G5C51_14205</name>
</gene>
<organism evidence="3 4">
    <name type="scientific">Streptomyces coryli</name>
    <dbReference type="NCBI Taxonomy" id="1128680"/>
    <lineage>
        <taxon>Bacteria</taxon>
        <taxon>Bacillati</taxon>
        <taxon>Actinomycetota</taxon>
        <taxon>Actinomycetes</taxon>
        <taxon>Kitasatosporales</taxon>
        <taxon>Streptomycetaceae</taxon>
        <taxon>Streptomyces</taxon>
    </lineage>
</organism>
<name>A0A6G4TYS6_9ACTN</name>
<feature type="domain" description="Amine oxidase" evidence="2">
    <location>
        <begin position="76"/>
        <end position="480"/>
    </location>
</feature>
<dbReference type="InterPro" id="IPR036188">
    <property type="entry name" value="FAD/NAD-bd_sf"/>
</dbReference>
<dbReference type="Pfam" id="PF01593">
    <property type="entry name" value="Amino_oxidase"/>
    <property type="match status" value="1"/>
</dbReference>
<dbReference type="AlphaFoldDB" id="A0A6G4TYS6"/>
<evidence type="ECO:0000313" key="3">
    <source>
        <dbReference type="EMBL" id="NGN65044.1"/>
    </source>
</evidence>
<sequence length="497" mass="51791">MPPCPSHARCEADEIPPSVPKCRVADRPTGHETGALARKGPHGLYPHTPREGTVLSFAPRTHHDDSTDVVIVGAGLAGLAAAQHLTRAGLSVIVLEAADRPGGRMATDTVDGFRLDHTPHLLNASYPELRRTPGLHDLPLRPFTAGLVVADQPDRPATRHHIGRHRSTGGALTTARALAAAARGPLTGAPLSGALEEARLTTALSRLATASPQRLLSRPERAAAESAGAGLLRPLLAALLSDPGLITSSRVADLALRSFARGHVCLPEGGAGTVPDRLAAVLPRGVLRTGKRAVSVDTTAVRTADGEALPCRSVLVATGARAASDLLPGLRLPDFHPVTVLHHTAPEPPLREPALVLAAEGSDGPVAHTAVASETDPARSASGRPLITSTILGAAAYEPVTVLDKTSRAQLGRLYGTPAEDWELLAAHHDPEAVPAMPPPHDLHRPVRLVCGLYVCGDHRDTSTPQGALHSGRRAATALLNDFGCRPAPLPDLRQAA</sequence>
<evidence type="ECO:0000256" key="1">
    <source>
        <dbReference type="SAM" id="MobiDB-lite"/>
    </source>
</evidence>
<dbReference type="InterPro" id="IPR002937">
    <property type="entry name" value="Amino_oxidase"/>
</dbReference>
<evidence type="ECO:0000313" key="4">
    <source>
        <dbReference type="Proteomes" id="UP000481583"/>
    </source>
</evidence>
<dbReference type="EMBL" id="JAAKZV010000050">
    <property type="protein sequence ID" value="NGN65044.1"/>
    <property type="molecule type" value="Genomic_DNA"/>
</dbReference>
<dbReference type="PANTHER" id="PTHR42841">
    <property type="entry name" value="AMINE OXIDASE"/>
    <property type="match status" value="1"/>
</dbReference>
<keyword evidence="4" id="KW-1185">Reference proteome</keyword>
<dbReference type="SUPFAM" id="SSF51905">
    <property type="entry name" value="FAD/NAD(P)-binding domain"/>
    <property type="match status" value="1"/>
</dbReference>
<feature type="region of interest" description="Disordered" evidence="1">
    <location>
        <begin position="22"/>
        <end position="47"/>
    </location>
</feature>
<protein>
    <submittedName>
        <fullName evidence="3">FAD-dependent oxidoreductase</fullName>
    </submittedName>
</protein>
<dbReference type="PRINTS" id="PR00419">
    <property type="entry name" value="ADXRDTASE"/>
</dbReference>
<accession>A0A6G4TYS6</accession>
<dbReference type="Gene3D" id="3.50.50.60">
    <property type="entry name" value="FAD/NAD(P)-binding domain"/>
    <property type="match status" value="2"/>
</dbReference>
<reference evidence="3 4" key="1">
    <citation type="submission" date="2020-02" db="EMBL/GenBank/DDBJ databases">
        <title>Whole-genome analyses of novel actinobacteria.</title>
        <authorList>
            <person name="Sahin N."/>
        </authorList>
    </citation>
    <scope>NUCLEOTIDE SEQUENCE [LARGE SCALE GENOMIC DNA]</scope>
    <source>
        <strain evidence="3 4">A7024</strain>
    </source>
</reference>
<dbReference type="Gene3D" id="3.90.660.20">
    <property type="entry name" value="Protoporphyrinogen oxidase, mitochondrial, domain 2"/>
    <property type="match status" value="1"/>
</dbReference>
<proteinExistence type="predicted"/>
<comment type="caution">
    <text evidence="3">The sequence shown here is derived from an EMBL/GenBank/DDBJ whole genome shotgun (WGS) entry which is preliminary data.</text>
</comment>